<organism evidence="1 2">
    <name type="scientific">Hypoxylon rubiginosum</name>
    <dbReference type="NCBI Taxonomy" id="110542"/>
    <lineage>
        <taxon>Eukaryota</taxon>
        <taxon>Fungi</taxon>
        <taxon>Dikarya</taxon>
        <taxon>Ascomycota</taxon>
        <taxon>Pezizomycotina</taxon>
        <taxon>Sordariomycetes</taxon>
        <taxon>Xylariomycetidae</taxon>
        <taxon>Xylariales</taxon>
        <taxon>Hypoxylaceae</taxon>
        <taxon>Hypoxylon</taxon>
    </lineage>
</organism>
<dbReference type="EMBL" id="MU394306">
    <property type="protein sequence ID" value="KAI6087637.1"/>
    <property type="molecule type" value="Genomic_DNA"/>
</dbReference>
<reference evidence="1 2" key="1">
    <citation type="journal article" date="2022" name="New Phytol.">
        <title>Ecological generalism drives hyperdiversity of secondary metabolite gene clusters in xylarialean endophytes.</title>
        <authorList>
            <person name="Franco M.E.E."/>
            <person name="Wisecaver J.H."/>
            <person name="Arnold A.E."/>
            <person name="Ju Y.M."/>
            <person name="Slot J.C."/>
            <person name="Ahrendt S."/>
            <person name="Moore L.P."/>
            <person name="Eastman K.E."/>
            <person name="Scott K."/>
            <person name="Konkel Z."/>
            <person name="Mondo S.J."/>
            <person name="Kuo A."/>
            <person name="Hayes R.D."/>
            <person name="Haridas S."/>
            <person name="Andreopoulos B."/>
            <person name="Riley R."/>
            <person name="LaButti K."/>
            <person name="Pangilinan J."/>
            <person name="Lipzen A."/>
            <person name="Amirebrahimi M."/>
            <person name="Yan J."/>
            <person name="Adam C."/>
            <person name="Keymanesh K."/>
            <person name="Ng V."/>
            <person name="Louie K."/>
            <person name="Northen T."/>
            <person name="Drula E."/>
            <person name="Henrissat B."/>
            <person name="Hsieh H.M."/>
            <person name="Youens-Clark K."/>
            <person name="Lutzoni F."/>
            <person name="Miadlikowska J."/>
            <person name="Eastwood D.C."/>
            <person name="Hamelin R.C."/>
            <person name="Grigoriev I.V."/>
            <person name="U'Ren J.M."/>
        </authorList>
    </citation>
    <scope>NUCLEOTIDE SEQUENCE [LARGE SCALE GENOMIC DNA]</scope>
    <source>
        <strain evidence="1 2">ER1909</strain>
    </source>
</reference>
<protein>
    <submittedName>
        <fullName evidence="1">Uncharacterized protein</fullName>
    </submittedName>
</protein>
<sequence>MSDYDNSDISFNPWSWVDIFPALRQCTVGSYGQMIVDKHCQLLRDFGNSMGANEVAIYNAERLARGYDDLVIILVEPVDPEGLRPYDEILADESCYEAIRLLDQSLRFAFRGQRNVHNTIILDTFPFRSVKARYNEDEGTRNLRNRDAAQVVQQILHCLYPKVFIVCYGEYQPDFPVSFCRKDGNMCVKTFPNGHECIEVSSIHPMYFAKPDETAGGHGIVQMIAREYLFDFTMIAAANALIGRQISEEAAWDLVNHAKGKLGFLDSGISFRRSISVDVGSPNDMMQKAESRSKLQDLILCYKTQMMSLGNDMGNQNETFALKRDVLEDLREKGIVLTTESGLLRMTWSPAW</sequence>
<evidence type="ECO:0000313" key="1">
    <source>
        <dbReference type="EMBL" id="KAI6087637.1"/>
    </source>
</evidence>
<dbReference type="Proteomes" id="UP001497680">
    <property type="component" value="Unassembled WGS sequence"/>
</dbReference>
<evidence type="ECO:0000313" key="2">
    <source>
        <dbReference type="Proteomes" id="UP001497680"/>
    </source>
</evidence>
<comment type="caution">
    <text evidence="1">The sequence shown here is derived from an EMBL/GenBank/DDBJ whole genome shotgun (WGS) entry which is preliminary data.</text>
</comment>
<keyword evidence="2" id="KW-1185">Reference proteome</keyword>
<gene>
    <name evidence="1" type="ORF">F4821DRAFT_277575</name>
</gene>
<proteinExistence type="predicted"/>
<name>A0ACC0D4M3_9PEZI</name>
<accession>A0ACC0D4M3</accession>